<dbReference type="Proteomes" id="UP000028194">
    <property type="component" value="Chromosome"/>
</dbReference>
<dbReference type="RefSeq" id="WP_148701132.1">
    <property type="nucleotide sequence ID" value="NZ_CP007174.1"/>
</dbReference>
<dbReference type="KEGG" id="nev:NTE_02541"/>
<keyword evidence="2" id="KW-1185">Reference proteome</keyword>
<protein>
    <submittedName>
        <fullName evidence="1">Uncharacterized protein</fullName>
    </submittedName>
</protein>
<evidence type="ECO:0000313" key="2">
    <source>
        <dbReference type="Proteomes" id="UP000028194"/>
    </source>
</evidence>
<reference evidence="1 2" key="1">
    <citation type="journal article" date="2014" name="PLoS ONE">
        <title>Genome Sequence of Candidatus Nitrososphaera evergladensis from Group I.1b Enriched from Everglades Soil Reveals Novel Genomic Features of the Ammonia-Oxidizing Archaea.</title>
        <authorList>
            <person name="Zhalnina K.V."/>
            <person name="Dias R."/>
            <person name="Leonard M.T."/>
            <person name="Dorr de Quadros P."/>
            <person name="Camargo F.A."/>
            <person name="Drew J.C."/>
            <person name="Farmerie W.G."/>
            <person name="Daroub S.H."/>
            <person name="Triplett E.W."/>
        </authorList>
    </citation>
    <scope>NUCLEOTIDE SEQUENCE [LARGE SCALE GENOMIC DNA]</scope>
    <source>
        <strain evidence="1 2">SR1</strain>
    </source>
</reference>
<dbReference type="HOGENOM" id="CLU_1792032_0_0_2"/>
<dbReference type="GeneID" id="41598238"/>
<dbReference type="EMBL" id="CP007174">
    <property type="protein sequence ID" value="AIF84588.1"/>
    <property type="molecule type" value="Genomic_DNA"/>
</dbReference>
<dbReference type="STRING" id="1459636.NTE_02541"/>
<name>A0A075MTW6_9ARCH</name>
<dbReference type="AlphaFoldDB" id="A0A075MTW6"/>
<gene>
    <name evidence="1" type="ORF">NTE_02541</name>
</gene>
<proteinExistence type="predicted"/>
<sequence length="144" mass="16152">MTVYIIDADNIDFEGINKFKKMGLITNGEPILRSIVLEQTIQNKDWPVFRIDTPYGKFKEIFEKFLPELMTVVSGNADSKTLSDNAGVDTEVDTETKKKEVDKVKVENADPEIPQYLQTMQQVVNTVGVPILEKFGGGLAQKVN</sequence>
<organism evidence="1 2">
    <name type="scientific">Candidatus Nitrososphaera evergladensis SR1</name>
    <dbReference type="NCBI Taxonomy" id="1459636"/>
    <lineage>
        <taxon>Archaea</taxon>
        <taxon>Nitrososphaerota</taxon>
        <taxon>Nitrososphaeria</taxon>
        <taxon>Nitrososphaerales</taxon>
        <taxon>Nitrososphaeraceae</taxon>
        <taxon>Nitrososphaera</taxon>
    </lineage>
</organism>
<accession>A0A075MTW6</accession>
<evidence type="ECO:0000313" key="1">
    <source>
        <dbReference type="EMBL" id="AIF84588.1"/>
    </source>
</evidence>